<dbReference type="OrthoDB" id="10255630at2759"/>
<dbReference type="SUPFAM" id="SSF50978">
    <property type="entry name" value="WD40 repeat-like"/>
    <property type="match status" value="1"/>
</dbReference>
<dbReference type="InterPro" id="IPR016346">
    <property type="entry name" value="G-protein_beta_1-5"/>
</dbReference>
<evidence type="ECO:0000256" key="4">
    <source>
        <dbReference type="ARBA" id="ARBA00023224"/>
    </source>
</evidence>
<dbReference type="PRINTS" id="PR00319">
    <property type="entry name" value="GPROTEINB"/>
</dbReference>
<feature type="repeat" description="WD" evidence="5">
    <location>
        <begin position="402"/>
        <end position="436"/>
    </location>
</feature>
<sequence>MTSSPNLTYVGGFAAAKQQSKGNPQQIQQIQQQQQEIHSLLSSKIQTAHNDGRQLSQQISKIKQANQDSNLRSMSTNNMKTDAIGPLLNLKPYQNLKGHYNKVLSLCWHPDNKHLLTASQDGFILVWDTTTSLKKSFIQLEDPYVTCCDISGNGKFVASGGLDSTCYVYKLDNGFLSGTGGAQPKKNSLLSIFKKHTEYISDVKFMANSTDLLSCGGDKVIGLWDLNKGGITRQFNGHLGDVLSLSVNKNDPNLFVSCSCDRLAKVWDVRDPSNVRSYMCSNKADSSVCQFFPDYNSFSVGSDDETLRLFDLRSDCLLEMYDPKVVHHYMKQKNILSNGFDQSSDEQSLVGSLKNSRMGAIDNPGVLSIDYSMSGRMMFVAYADYNPVVIWDTLKGEVVGCLEGHKDVVSQVKVSNDGVGVATGSRDYITKIWSTV</sequence>
<dbReference type="PIRSF" id="PIRSF002394">
    <property type="entry name" value="GN-bd_beta"/>
    <property type="match status" value="1"/>
</dbReference>
<accession>A0A9W6Z3I4</accession>
<evidence type="ECO:0000256" key="1">
    <source>
        <dbReference type="ARBA" id="ARBA00009768"/>
    </source>
</evidence>
<feature type="repeat" description="WD" evidence="5">
    <location>
        <begin position="96"/>
        <end position="131"/>
    </location>
</feature>
<proteinExistence type="inferred from homology"/>
<protein>
    <submittedName>
        <fullName evidence="6">Unnamed protein product</fullName>
    </submittedName>
</protein>
<dbReference type="PROSITE" id="PS50082">
    <property type="entry name" value="WD_REPEATS_2"/>
    <property type="match status" value="4"/>
</dbReference>
<comment type="caution">
    <text evidence="6">The sequence shown here is derived from an EMBL/GenBank/DDBJ whole genome shotgun (WGS) entry which is preliminary data.</text>
</comment>
<evidence type="ECO:0000313" key="7">
    <source>
        <dbReference type="Proteomes" id="UP001165063"/>
    </source>
</evidence>
<dbReference type="CDD" id="cd00200">
    <property type="entry name" value="WD40"/>
    <property type="match status" value="1"/>
</dbReference>
<keyword evidence="7" id="KW-1185">Reference proteome</keyword>
<reference evidence="6" key="1">
    <citation type="submission" date="2023-04" db="EMBL/GenBank/DDBJ databases">
        <title>Ambrosiozyma monospora NBRC 1965.</title>
        <authorList>
            <person name="Ichikawa N."/>
            <person name="Sato H."/>
            <person name="Tonouchi N."/>
        </authorList>
    </citation>
    <scope>NUCLEOTIDE SEQUENCE</scope>
    <source>
        <strain evidence="6">NBRC 1965</strain>
    </source>
</reference>
<dbReference type="InterPro" id="IPR036322">
    <property type="entry name" value="WD40_repeat_dom_sf"/>
</dbReference>
<dbReference type="PROSITE" id="PS00678">
    <property type="entry name" value="WD_REPEATS_1"/>
    <property type="match status" value="2"/>
</dbReference>
<dbReference type="InterPro" id="IPR001632">
    <property type="entry name" value="WD40_G-protein_beta-like"/>
</dbReference>
<dbReference type="InterPro" id="IPR019775">
    <property type="entry name" value="WD40_repeat_CS"/>
</dbReference>
<name>A0A9W6Z3I4_AMBMO</name>
<gene>
    <name evidence="6" type="ORF">Amon01_000606000</name>
</gene>
<dbReference type="Proteomes" id="UP001165063">
    <property type="component" value="Unassembled WGS sequence"/>
</dbReference>
<dbReference type="Pfam" id="PF00400">
    <property type="entry name" value="WD40"/>
    <property type="match status" value="1"/>
</dbReference>
<evidence type="ECO:0000256" key="2">
    <source>
        <dbReference type="ARBA" id="ARBA00022574"/>
    </source>
</evidence>
<dbReference type="EMBL" id="BSXU01003652">
    <property type="protein sequence ID" value="GMG40291.1"/>
    <property type="molecule type" value="Genomic_DNA"/>
</dbReference>
<dbReference type="InterPro" id="IPR015943">
    <property type="entry name" value="WD40/YVTN_repeat-like_dom_sf"/>
</dbReference>
<feature type="repeat" description="WD" evidence="5">
    <location>
        <begin position="235"/>
        <end position="277"/>
    </location>
</feature>
<evidence type="ECO:0000256" key="5">
    <source>
        <dbReference type="PROSITE-ProRule" id="PRU00221"/>
    </source>
</evidence>
<dbReference type="GO" id="GO:0007165">
    <property type="term" value="P:signal transduction"/>
    <property type="evidence" value="ECO:0007669"/>
    <property type="project" value="UniProtKB-KW"/>
</dbReference>
<dbReference type="PROSITE" id="PS50294">
    <property type="entry name" value="WD_REPEATS_REGION"/>
    <property type="match status" value="4"/>
</dbReference>
<dbReference type="InterPro" id="IPR020472">
    <property type="entry name" value="WD40_PAC1"/>
</dbReference>
<keyword evidence="2 5" id="KW-0853">WD repeat</keyword>
<dbReference type="PRINTS" id="PR00320">
    <property type="entry name" value="GPROTEINBRPT"/>
</dbReference>
<dbReference type="Gene3D" id="2.130.10.10">
    <property type="entry name" value="YVTN repeat-like/Quinoprotein amine dehydrogenase"/>
    <property type="match status" value="1"/>
</dbReference>
<keyword evidence="4" id="KW-0807">Transducer</keyword>
<keyword evidence="3" id="KW-0677">Repeat</keyword>
<organism evidence="6 7">
    <name type="scientific">Ambrosiozyma monospora</name>
    <name type="common">Yeast</name>
    <name type="synonym">Endomycopsis monosporus</name>
    <dbReference type="NCBI Taxonomy" id="43982"/>
    <lineage>
        <taxon>Eukaryota</taxon>
        <taxon>Fungi</taxon>
        <taxon>Dikarya</taxon>
        <taxon>Ascomycota</taxon>
        <taxon>Saccharomycotina</taxon>
        <taxon>Pichiomycetes</taxon>
        <taxon>Pichiales</taxon>
        <taxon>Pichiaceae</taxon>
        <taxon>Ambrosiozyma</taxon>
    </lineage>
</organism>
<comment type="similarity">
    <text evidence="1">Belongs to the WD repeat G protein beta family.</text>
</comment>
<dbReference type="Pfam" id="PF25391">
    <property type="entry name" value="WD40_Gbeta"/>
    <property type="match status" value="1"/>
</dbReference>
<dbReference type="PANTHER" id="PTHR19850">
    <property type="entry name" value="GUANINE NUCLEOTIDE-BINDING PROTEIN BETA G PROTEIN BETA"/>
    <property type="match status" value="1"/>
</dbReference>
<evidence type="ECO:0000313" key="6">
    <source>
        <dbReference type="EMBL" id="GMG40291.1"/>
    </source>
</evidence>
<dbReference type="SMART" id="SM00320">
    <property type="entry name" value="WD40"/>
    <property type="match status" value="7"/>
</dbReference>
<feature type="repeat" description="WD" evidence="5">
    <location>
        <begin position="193"/>
        <end position="234"/>
    </location>
</feature>
<dbReference type="AlphaFoldDB" id="A0A9W6Z3I4"/>
<dbReference type="InterPro" id="IPR001680">
    <property type="entry name" value="WD40_rpt"/>
</dbReference>
<evidence type="ECO:0000256" key="3">
    <source>
        <dbReference type="ARBA" id="ARBA00022737"/>
    </source>
</evidence>